<comment type="caution">
    <text evidence="1">The sequence shown here is derived from an EMBL/GenBank/DDBJ whole genome shotgun (WGS) entry which is preliminary data.</text>
</comment>
<reference evidence="1 2" key="1">
    <citation type="submission" date="2018-08" db="EMBL/GenBank/DDBJ databases">
        <authorList>
            <person name="Khan S.A."/>
            <person name="Jeon C.O."/>
            <person name="Chun B.H."/>
            <person name="Jeong S.E."/>
        </authorList>
    </citation>
    <scope>NUCLEOTIDE SEQUENCE [LARGE SCALE GENOMIC DNA]</scope>
    <source>
        <strain evidence="1 2">S-16</strain>
    </source>
</reference>
<dbReference type="Proteomes" id="UP000267464">
    <property type="component" value="Unassembled WGS sequence"/>
</dbReference>
<proteinExistence type="predicted"/>
<accession>A0A3N7HHF4</accession>
<gene>
    <name evidence="1" type="ORF">DZC73_28600</name>
</gene>
<reference evidence="1 2" key="2">
    <citation type="submission" date="2018-12" db="EMBL/GenBank/DDBJ databases">
        <title>Rhizobacter gummiphilus sp. nov., a rubber-degrading bacterium isolated from the soil of a botanical garden in Japan.</title>
        <authorList>
            <person name="Shunsuke S.S."/>
        </authorList>
    </citation>
    <scope>NUCLEOTIDE SEQUENCE [LARGE SCALE GENOMIC DNA]</scope>
    <source>
        <strain evidence="1 2">S-16</strain>
    </source>
</reference>
<name>A0A3N7HHF4_9BURK</name>
<dbReference type="EMBL" id="QUSW01000011">
    <property type="protein sequence ID" value="RQP21438.1"/>
    <property type="molecule type" value="Genomic_DNA"/>
</dbReference>
<protein>
    <submittedName>
        <fullName evidence="1">Uncharacterized protein</fullName>
    </submittedName>
</protein>
<keyword evidence="2" id="KW-1185">Reference proteome</keyword>
<sequence length="120" mass="13087">MHSIAIALAPLASEVAQAKYIANATPSEYLLPEELLEDAYDALRLVRECHPSAQALSAEARMQILALAPLLSAESNAHVVESSKSPELLLRHPTWVAIREQAAVCLRALGFDLKAWEAMQ</sequence>
<evidence type="ECO:0000313" key="1">
    <source>
        <dbReference type="EMBL" id="RQP21438.1"/>
    </source>
</evidence>
<organism evidence="1 2">
    <name type="scientific">Piscinibacter terrae</name>
    <dbReference type="NCBI Taxonomy" id="2496871"/>
    <lineage>
        <taxon>Bacteria</taxon>
        <taxon>Pseudomonadati</taxon>
        <taxon>Pseudomonadota</taxon>
        <taxon>Betaproteobacteria</taxon>
        <taxon>Burkholderiales</taxon>
        <taxon>Sphaerotilaceae</taxon>
        <taxon>Piscinibacter</taxon>
    </lineage>
</organism>
<dbReference type="AlphaFoldDB" id="A0A3N7HHF4"/>
<evidence type="ECO:0000313" key="2">
    <source>
        <dbReference type="Proteomes" id="UP000267464"/>
    </source>
</evidence>